<dbReference type="EC" id="2.7.13.3" evidence="2"/>
<dbReference type="InterPro" id="IPR011990">
    <property type="entry name" value="TPR-like_helical_dom_sf"/>
</dbReference>
<dbReference type="SMART" id="SM00387">
    <property type="entry name" value="HATPase_c"/>
    <property type="match status" value="1"/>
</dbReference>
<evidence type="ECO:0000256" key="4">
    <source>
        <dbReference type="SAM" id="Coils"/>
    </source>
</evidence>
<feature type="transmembrane region" description="Helical" evidence="5">
    <location>
        <begin position="20"/>
        <end position="38"/>
    </location>
</feature>
<dbReference type="InterPro" id="IPR004358">
    <property type="entry name" value="Sig_transdc_His_kin-like_C"/>
</dbReference>
<dbReference type="SUPFAM" id="SSF55874">
    <property type="entry name" value="ATPase domain of HSP90 chaperone/DNA topoisomerase II/histidine kinase"/>
    <property type="match status" value="1"/>
</dbReference>
<dbReference type="SMART" id="SM00388">
    <property type="entry name" value="HisKA"/>
    <property type="match status" value="1"/>
</dbReference>
<dbReference type="PRINTS" id="PR00344">
    <property type="entry name" value="BCTRLSENSOR"/>
</dbReference>
<protein>
    <recommendedName>
        <fullName evidence="2">histidine kinase</fullName>
        <ecNumber evidence="2">2.7.13.3</ecNumber>
    </recommendedName>
</protein>
<dbReference type="Gene3D" id="1.10.287.130">
    <property type="match status" value="1"/>
</dbReference>
<feature type="coiled-coil region" evidence="4">
    <location>
        <begin position="277"/>
        <end position="309"/>
    </location>
</feature>
<evidence type="ECO:0000256" key="1">
    <source>
        <dbReference type="ARBA" id="ARBA00000085"/>
    </source>
</evidence>
<dbReference type="InterPro" id="IPR036890">
    <property type="entry name" value="HATPase_C_sf"/>
</dbReference>
<reference evidence="7 8" key="1">
    <citation type="submission" date="2017-11" db="EMBL/GenBank/DDBJ databases">
        <title>Genomic Encyclopedia of Archaeal and Bacterial Type Strains, Phase II (KMG-II): From Individual Species to Whole Genera.</title>
        <authorList>
            <person name="Goeker M."/>
        </authorList>
    </citation>
    <scope>NUCLEOTIDE SEQUENCE [LARGE SCALE GENOMIC DNA]</scope>
    <source>
        <strain evidence="7 8">DSM 28175</strain>
    </source>
</reference>
<comment type="caution">
    <text evidence="7">The sequence shown here is derived from an EMBL/GenBank/DDBJ whole genome shotgun (WGS) entry which is preliminary data.</text>
</comment>
<dbReference type="Pfam" id="PF02518">
    <property type="entry name" value="HATPase_c"/>
    <property type="match status" value="1"/>
</dbReference>
<dbReference type="PANTHER" id="PTHR43547:SF2">
    <property type="entry name" value="HYBRID SIGNAL TRANSDUCTION HISTIDINE KINASE C"/>
    <property type="match status" value="1"/>
</dbReference>
<evidence type="ECO:0000256" key="2">
    <source>
        <dbReference type="ARBA" id="ARBA00012438"/>
    </source>
</evidence>
<dbReference type="InterPro" id="IPR005467">
    <property type="entry name" value="His_kinase_dom"/>
</dbReference>
<keyword evidence="5" id="KW-0472">Membrane</keyword>
<comment type="catalytic activity">
    <reaction evidence="1">
        <text>ATP + protein L-histidine = ADP + protein N-phospho-L-histidine.</text>
        <dbReference type="EC" id="2.7.13.3"/>
    </reaction>
</comment>
<keyword evidence="8" id="KW-1185">Reference proteome</keyword>
<organism evidence="7 8">
    <name type="scientific">Mucilaginibacter auburnensis</name>
    <dbReference type="NCBI Taxonomy" id="1457233"/>
    <lineage>
        <taxon>Bacteria</taxon>
        <taxon>Pseudomonadati</taxon>
        <taxon>Bacteroidota</taxon>
        <taxon>Sphingobacteriia</taxon>
        <taxon>Sphingobacteriales</taxon>
        <taxon>Sphingobacteriaceae</taxon>
        <taxon>Mucilaginibacter</taxon>
    </lineage>
</organism>
<keyword evidence="7" id="KW-0418">Kinase</keyword>
<keyword evidence="7" id="KW-0808">Transferase</keyword>
<dbReference type="Proteomes" id="UP000242687">
    <property type="component" value="Unassembled WGS sequence"/>
</dbReference>
<name>A0A2H9VW96_9SPHI</name>
<dbReference type="SUPFAM" id="SSF47384">
    <property type="entry name" value="Homodimeric domain of signal transducing histidine kinase"/>
    <property type="match status" value="1"/>
</dbReference>
<feature type="coiled-coil region" evidence="4">
    <location>
        <begin position="352"/>
        <end position="379"/>
    </location>
</feature>
<keyword evidence="5" id="KW-0812">Transmembrane</keyword>
<gene>
    <name evidence="7" type="ORF">CLV57_2084</name>
</gene>
<dbReference type="PANTHER" id="PTHR43547">
    <property type="entry name" value="TWO-COMPONENT HISTIDINE KINASE"/>
    <property type="match status" value="1"/>
</dbReference>
<evidence type="ECO:0000313" key="7">
    <source>
        <dbReference type="EMBL" id="PJJ85059.1"/>
    </source>
</evidence>
<evidence type="ECO:0000256" key="5">
    <source>
        <dbReference type="SAM" id="Phobius"/>
    </source>
</evidence>
<dbReference type="InterPro" id="IPR036097">
    <property type="entry name" value="HisK_dim/P_sf"/>
</dbReference>
<feature type="transmembrane region" description="Helical" evidence="5">
    <location>
        <begin position="315"/>
        <end position="335"/>
    </location>
</feature>
<proteinExistence type="predicted"/>
<dbReference type="InterPro" id="IPR003594">
    <property type="entry name" value="HATPase_dom"/>
</dbReference>
<dbReference type="Pfam" id="PF13424">
    <property type="entry name" value="TPR_12"/>
    <property type="match status" value="1"/>
</dbReference>
<dbReference type="RefSeq" id="WP_100341212.1">
    <property type="nucleotide sequence ID" value="NZ_PGFJ01000001.1"/>
</dbReference>
<dbReference type="Gene3D" id="1.25.40.10">
    <property type="entry name" value="Tetratricopeptide repeat domain"/>
    <property type="match status" value="1"/>
</dbReference>
<keyword evidence="3" id="KW-0597">Phosphoprotein</keyword>
<keyword evidence="5" id="KW-1133">Transmembrane helix</keyword>
<keyword evidence="4" id="KW-0175">Coiled coil</keyword>
<dbReference type="InterPro" id="IPR003661">
    <property type="entry name" value="HisK_dim/P_dom"/>
</dbReference>
<sequence>MIARKVIIQLRICPDMYRYVLVFFMVAFRAAGWTNVYGQNLVGAAQLKAAKMHYNQGNYLKSLTMALPVYQEAVRNQQPDMAADAGNLIGLVELAQGRPQEALAYFKRAKAANEALHKEGRLAANLLNISLAKSDLHQLDSAVTFIKQSLSISKRRHLHNLTAMGNNHLADFYARQGKLAQAEQLYHTVIGNKVYQDGWENSFAYAGLAGIAFERRQYPLAAKLADRSYQLSLTIDAKWDAARALELAHRSYKAMGSIDSAYKRLLIYKDVSDSIFNATKEQQINKLKLEAQATENQNLRNAISMAEQKQKINHLYVITVTAIIIAVLLSALLIYRRISHRNQLLEREQAASKKHSRIIEEQNKKLNRLNQDKDRLLSIISHDLRSPFASLQSTLTVFRAEGLSVDELSGLLGELSTQVNAASLMLDSLLIWAANQLEGVSTRMVPIDLVAKVDKVISFMSVAARDKGIEIIHEKDTLPHVCADADQIRIIIQNLLSNALKFTPKGGYIRISYTINDDEVVLAVRDSGVGMSPSVLAGLLSGNDSYSSTYGTANEKGIGLGLQLVRDFAAKNALILSGDSVPGEGTAFFLHFRQLS</sequence>
<evidence type="ECO:0000259" key="6">
    <source>
        <dbReference type="PROSITE" id="PS50109"/>
    </source>
</evidence>
<dbReference type="Gene3D" id="3.30.565.10">
    <property type="entry name" value="Histidine kinase-like ATPase, C-terminal domain"/>
    <property type="match status" value="1"/>
</dbReference>
<dbReference type="SUPFAM" id="SSF48452">
    <property type="entry name" value="TPR-like"/>
    <property type="match status" value="1"/>
</dbReference>
<dbReference type="CDD" id="cd00082">
    <property type="entry name" value="HisKA"/>
    <property type="match status" value="1"/>
</dbReference>
<evidence type="ECO:0000313" key="8">
    <source>
        <dbReference type="Proteomes" id="UP000242687"/>
    </source>
</evidence>
<dbReference type="AlphaFoldDB" id="A0A2H9VW96"/>
<feature type="domain" description="Histidine kinase" evidence="6">
    <location>
        <begin position="379"/>
        <end position="596"/>
    </location>
</feature>
<dbReference type="GO" id="GO:0000155">
    <property type="term" value="F:phosphorelay sensor kinase activity"/>
    <property type="evidence" value="ECO:0007669"/>
    <property type="project" value="InterPro"/>
</dbReference>
<accession>A0A2H9VW96</accession>
<evidence type="ECO:0000256" key="3">
    <source>
        <dbReference type="ARBA" id="ARBA00022553"/>
    </source>
</evidence>
<dbReference type="OrthoDB" id="9810447at2"/>
<dbReference type="EMBL" id="PGFJ01000001">
    <property type="protein sequence ID" value="PJJ85059.1"/>
    <property type="molecule type" value="Genomic_DNA"/>
</dbReference>
<dbReference type="PROSITE" id="PS50109">
    <property type="entry name" value="HIS_KIN"/>
    <property type="match status" value="1"/>
</dbReference>